<sequence>MTGSPQTSPQASPQTSLQASPWSLPLRLLGFLGWFIGQFVLTSLQVVALIVTPGKQAEPAIVKLSMDELSDTEVTILLALITITPDTLVIAVNREEGSMFVHGMFVAGDSEGFRASLRATHDRLLFGLRARPSLSLKQGGVA</sequence>
<evidence type="ECO:0000256" key="2">
    <source>
        <dbReference type="ARBA" id="ARBA00006228"/>
    </source>
</evidence>
<evidence type="ECO:0000256" key="5">
    <source>
        <dbReference type="ARBA" id="ARBA00022989"/>
    </source>
</evidence>
<dbReference type="RefSeq" id="WP_104913023.1">
    <property type="nucleotide sequence ID" value="NZ_CP026923.1"/>
</dbReference>
<gene>
    <name evidence="8" type="ORF">C3B54_11409</name>
</gene>
<organism evidence="8 9">
    <name type="scientific">Pontimonas salivibrio</name>
    <dbReference type="NCBI Taxonomy" id="1159327"/>
    <lineage>
        <taxon>Bacteria</taxon>
        <taxon>Bacillati</taxon>
        <taxon>Actinomycetota</taxon>
        <taxon>Actinomycetes</taxon>
        <taxon>Micrococcales</taxon>
        <taxon>Microbacteriaceae</taxon>
        <taxon>Pontimonas</taxon>
    </lineage>
</organism>
<keyword evidence="9" id="KW-1185">Reference proteome</keyword>
<dbReference type="PANTHER" id="PTHR34584">
    <property type="entry name" value="NA(+)/H(+) ANTIPORTER SUBUNIT E1"/>
    <property type="match status" value="1"/>
</dbReference>
<evidence type="ECO:0000313" key="9">
    <source>
        <dbReference type="Proteomes" id="UP000243077"/>
    </source>
</evidence>
<proteinExistence type="inferred from homology"/>
<dbReference type="KEGG" id="psai:C3B54_11409"/>
<dbReference type="InterPro" id="IPR002758">
    <property type="entry name" value="Cation_antiport_E"/>
</dbReference>
<dbReference type="GO" id="GO:0008324">
    <property type="term" value="F:monoatomic cation transmembrane transporter activity"/>
    <property type="evidence" value="ECO:0007669"/>
    <property type="project" value="InterPro"/>
</dbReference>
<evidence type="ECO:0000256" key="3">
    <source>
        <dbReference type="ARBA" id="ARBA00022475"/>
    </source>
</evidence>
<feature type="transmembrane region" description="Helical" evidence="7">
    <location>
        <begin position="31"/>
        <end position="51"/>
    </location>
</feature>
<dbReference type="EMBL" id="CP026923">
    <property type="protein sequence ID" value="AVG23404.1"/>
    <property type="molecule type" value="Genomic_DNA"/>
</dbReference>
<keyword evidence="3" id="KW-1003">Cell membrane</keyword>
<comment type="similarity">
    <text evidence="2">Belongs to the CPA3 antiporters (TC 2.A.63) subunit E family.</text>
</comment>
<accession>A0A2L2BP21</accession>
<comment type="subcellular location">
    <subcellularLocation>
        <location evidence="1">Cell membrane</location>
        <topology evidence="1">Multi-pass membrane protein</topology>
    </subcellularLocation>
</comment>
<protein>
    <submittedName>
        <fullName evidence="8">Multicomponent Na+:H+ antiporter subunit E</fullName>
    </submittedName>
</protein>
<dbReference type="Pfam" id="PF01899">
    <property type="entry name" value="MNHE"/>
    <property type="match status" value="1"/>
</dbReference>
<dbReference type="PANTHER" id="PTHR34584:SF1">
    <property type="entry name" value="NA(+)_H(+) ANTIPORTER SUBUNIT E1"/>
    <property type="match status" value="1"/>
</dbReference>
<keyword evidence="5 7" id="KW-1133">Transmembrane helix</keyword>
<reference evidence="8 9" key="1">
    <citation type="submission" date="2018-02" db="EMBL/GenBank/DDBJ databases">
        <title>Complete genome of the streamlined marine actinobacterium Pontimonas salivibrio CL-TW6 adapted to coastal planktonic lifestype.</title>
        <authorList>
            <person name="Cho B.C."/>
            <person name="Hardies S.C."/>
            <person name="Jang G.I."/>
            <person name="Hwang C.Y."/>
        </authorList>
    </citation>
    <scope>NUCLEOTIDE SEQUENCE [LARGE SCALE GENOMIC DNA]</scope>
    <source>
        <strain evidence="8 9">CL-TW6</strain>
    </source>
</reference>
<evidence type="ECO:0000256" key="7">
    <source>
        <dbReference type="SAM" id="Phobius"/>
    </source>
</evidence>
<keyword evidence="4 7" id="KW-0812">Transmembrane</keyword>
<dbReference type="Proteomes" id="UP000243077">
    <property type="component" value="Chromosome"/>
</dbReference>
<evidence type="ECO:0000256" key="1">
    <source>
        <dbReference type="ARBA" id="ARBA00004651"/>
    </source>
</evidence>
<dbReference type="AlphaFoldDB" id="A0A2L2BP21"/>
<evidence type="ECO:0000256" key="6">
    <source>
        <dbReference type="ARBA" id="ARBA00023136"/>
    </source>
</evidence>
<keyword evidence="6 7" id="KW-0472">Membrane</keyword>
<name>A0A2L2BP21_9MICO</name>
<dbReference type="GO" id="GO:0005886">
    <property type="term" value="C:plasma membrane"/>
    <property type="evidence" value="ECO:0007669"/>
    <property type="project" value="UniProtKB-SubCell"/>
</dbReference>
<evidence type="ECO:0000256" key="4">
    <source>
        <dbReference type="ARBA" id="ARBA00022692"/>
    </source>
</evidence>
<dbReference type="OrthoDB" id="3837866at2"/>
<evidence type="ECO:0000313" key="8">
    <source>
        <dbReference type="EMBL" id="AVG23404.1"/>
    </source>
</evidence>